<name>A0A7G9L4C1_9SPHN</name>
<protein>
    <submittedName>
        <fullName evidence="2">Uncharacterized protein</fullName>
    </submittedName>
</protein>
<evidence type="ECO:0000256" key="1">
    <source>
        <dbReference type="SAM" id="MobiDB-lite"/>
    </source>
</evidence>
<reference evidence="2 3" key="1">
    <citation type="submission" date="2020-08" db="EMBL/GenBank/DDBJ databases">
        <title>Sphingomonas sp. sand1-3 16S ribosomal RNA gene Genome sequencing and assembly.</title>
        <authorList>
            <person name="Kang M."/>
        </authorList>
    </citation>
    <scope>NUCLEOTIDE SEQUENCE [LARGE SCALE GENOMIC DNA]</scope>
    <source>
        <strain evidence="3">sand1-3</strain>
    </source>
</reference>
<proteinExistence type="predicted"/>
<feature type="region of interest" description="Disordered" evidence="1">
    <location>
        <begin position="1"/>
        <end position="42"/>
    </location>
</feature>
<dbReference type="EMBL" id="CP060697">
    <property type="protein sequence ID" value="QNM83470.1"/>
    <property type="molecule type" value="Genomic_DNA"/>
</dbReference>
<dbReference type="RefSeq" id="WP_187480425.1">
    <property type="nucleotide sequence ID" value="NZ_CP060697.1"/>
</dbReference>
<evidence type="ECO:0000313" key="2">
    <source>
        <dbReference type="EMBL" id="QNM83470.1"/>
    </source>
</evidence>
<gene>
    <name evidence="2" type="ORF">H8M03_03810</name>
</gene>
<dbReference type="KEGG" id="ssau:H8M03_03810"/>
<dbReference type="Proteomes" id="UP000515861">
    <property type="component" value="Chromosome"/>
</dbReference>
<organism evidence="2 3">
    <name type="scientific">Sphingomonas sabuli</name>
    <dbReference type="NCBI Taxonomy" id="2764186"/>
    <lineage>
        <taxon>Bacteria</taxon>
        <taxon>Pseudomonadati</taxon>
        <taxon>Pseudomonadota</taxon>
        <taxon>Alphaproteobacteria</taxon>
        <taxon>Sphingomonadales</taxon>
        <taxon>Sphingomonadaceae</taxon>
        <taxon>Sphingomonas</taxon>
    </lineage>
</organism>
<accession>A0A7G9L4C1</accession>
<keyword evidence="3" id="KW-1185">Reference proteome</keyword>
<sequence length="104" mass="11091">MISMPRMRGMHPFLQKQPVPVANPRLEANMSGPDGPESRPPLNLHALAHGRCCLPRSAPCHSQPGHDLTTVYLIAMGAGSLAASVALSDDVDTKVAEQSVNRNV</sequence>
<dbReference type="AlphaFoldDB" id="A0A7G9L4C1"/>
<evidence type="ECO:0000313" key="3">
    <source>
        <dbReference type="Proteomes" id="UP000515861"/>
    </source>
</evidence>